<accession>A0A915HLY2</accession>
<evidence type="ECO:0000313" key="2">
    <source>
        <dbReference type="Proteomes" id="UP000887565"/>
    </source>
</evidence>
<feature type="compositionally biased region" description="Low complexity" evidence="1">
    <location>
        <begin position="234"/>
        <end position="247"/>
    </location>
</feature>
<reference evidence="3" key="1">
    <citation type="submission" date="2022-11" db="UniProtKB">
        <authorList>
            <consortium name="WormBaseParasite"/>
        </authorList>
    </citation>
    <scope>IDENTIFICATION</scope>
</reference>
<feature type="region of interest" description="Disordered" evidence="1">
    <location>
        <begin position="170"/>
        <end position="247"/>
    </location>
</feature>
<evidence type="ECO:0000256" key="1">
    <source>
        <dbReference type="SAM" id="MobiDB-lite"/>
    </source>
</evidence>
<evidence type="ECO:0000313" key="3">
    <source>
        <dbReference type="WBParaSite" id="nRc.2.0.1.t02684-RA"/>
    </source>
</evidence>
<dbReference type="AlphaFoldDB" id="A0A915HLY2"/>
<organism evidence="2 3">
    <name type="scientific">Romanomermis culicivorax</name>
    <name type="common">Nematode worm</name>
    <dbReference type="NCBI Taxonomy" id="13658"/>
    <lineage>
        <taxon>Eukaryota</taxon>
        <taxon>Metazoa</taxon>
        <taxon>Ecdysozoa</taxon>
        <taxon>Nematoda</taxon>
        <taxon>Enoplea</taxon>
        <taxon>Dorylaimia</taxon>
        <taxon>Mermithida</taxon>
        <taxon>Mermithoidea</taxon>
        <taxon>Mermithidae</taxon>
        <taxon>Romanomermis</taxon>
    </lineage>
</organism>
<keyword evidence="2" id="KW-1185">Reference proteome</keyword>
<feature type="region of interest" description="Disordered" evidence="1">
    <location>
        <begin position="61"/>
        <end position="81"/>
    </location>
</feature>
<feature type="compositionally biased region" description="Polar residues" evidence="1">
    <location>
        <begin position="1"/>
        <end position="20"/>
    </location>
</feature>
<name>A0A915HLY2_ROMCU</name>
<protein>
    <submittedName>
        <fullName evidence="3">Uncharacterized protein</fullName>
    </submittedName>
</protein>
<feature type="compositionally biased region" description="Basic and acidic residues" evidence="1">
    <location>
        <begin position="170"/>
        <end position="199"/>
    </location>
</feature>
<feature type="compositionally biased region" description="Low complexity" evidence="1">
    <location>
        <begin position="69"/>
        <end position="81"/>
    </location>
</feature>
<sequence length="247" mass="28391">MLTGESLTKTLTQAPTQASADTEFDKETAMAVNLLIKDIADELFVIKAEIPTETDIIQIQSDEDDVSQTNTTAPTTTAKTTSSLTPLSKNLLYSQYELDWNKIEEDQLCDEHSQPIRDIRAYQFSLFRRRNAINKQLPTIQDYLESHPEDPNYVLLSKKRRDLREALNEGLRKYQPDRYNSKYQPEHPSDSTDRQKKIEWANALKGDQLQKEEIESQQPPKADSEKKVDEPTTSQQAEMASVQQQQR</sequence>
<dbReference type="WBParaSite" id="nRc.2.0.1.t02684-RA">
    <property type="protein sequence ID" value="nRc.2.0.1.t02684-RA"/>
    <property type="gene ID" value="nRc.2.0.1.g02684"/>
</dbReference>
<proteinExistence type="predicted"/>
<dbReference type="Proteomes" id="UP000887565">
    <property type="component" value="Unplaced"/>
</dbReference>
<feature type="region of interest" description="Disordered" evidence="1">
    <location>
        <begin position="1"/>
        <end position="22"/>
    </location>
</feature>